<feature type="domain" description="OmpA-like" evidence="2">
    <location>
        <begin position="311"/>
        <end position="364"/>
    </location>
</feature>
<evidence type="ECO:0000313" key="3">
    <source>
        <dbReference type="EMBL" id="USG59896.1"/>
    </source>
</evidence>
<dbReference type="SUPFAM" id="SSF103088">
    <property type="entry name" value="OmpA-like"/>
    <property type="match status" value="1"/>
</dbReference>
<dbReference type="Proteomes" id="UP001056291">
    <property type="component" value="Chromosome"/>
</dbReference>
<dbReference type="Pfam" id="PF00691">
    <property type="entry name" value="OmpA"/>
    <property type="match status" value="1"/>
</dbReference>
<dbReference type="InterPro" id="IPR006665">
    <property type="entry name" value="OmpA-like"/>
</dbReference>
<evidence type="ECO:0000256" key="1">
    <source>
        <dbReference type="SAM" id="MobiDB-lite"/>
    </source>
</evidence>
<evidence type="ECO:0000259" key="2">
    <source>
        <dbReference type="Pfam" id="PF00691"/>
    </source>
</evidence>
<sequence length="388" mass="43531">MIGREHLARSLKHQKKETRQTSQGAPRAAAFTFYQHFLKFCSFKNHRFSATIILMVAISSMSIYHAGEKARETRNCIIDAVKNDTASPVTSAKLYPGLNIANLCKVGDEHPFEEVNLFLSFARTMGEFFTFPVVLFDIPSMDKPVIFLGSTERFDLFFNGGTRLPFAVPVQSLQSLFSRSSENANSNNPSFTELRNTVEKNGRKVANIAIKIAERPLLNSSVLKSKISRIEERTDRSSTKLRQLELGLDKFSNELFQMEKKSNDKIALSIPANCWNSEPNLILPFDVSAVKISSLIRIRKVKELAGEFIGSENQIVVISGFSDPTGPYSDNDRLSHQRAAEVKSLMLQSGLNAASVYSVGHGENFSTHLPRRRVEIRKCTLPPQRQIN</sequence>
<name>A0ABY4VZ31_9PROT</name>
<protein>
    <submittedName>
        <fullName evidence="3">OmpA family protein</fullName>
    </submittedName>
</protein>
<organism evidence="3 4">
    <name type="scientific">Sneathiella marina</name>
    <dbReference type="NCBI Taxonomy" id="2950108"/>
    <lineage>
        <taxon>Bacteria</taxon>
        <taxon>Pseudomonadati</taxon>
        <taxon>Pseudomonadota</taxon>
        <taxon>Alphaproteobacteria</taxon>
        <taxon>Sneathiellales</taxon>
        <taxon>Sneathiellaceae</taxon>
        <taxon>Sneathiella</taxon>
    </lineage>
</organism>
<feature type="region of interest" description="Disordered" evidence="1">
    <location>
        <begin position="1"/>
        <end position="23"/>
    </location>
</feature>
<dbReference type="Gene3D" id="3.30.1330.60">
    <property type="entry name" value="OmpA-like domain"/>
    <property type="match status" value="1"/>
</dbReference>
<dbReference type="EMBL" id="CP098747">
    <property type="protein sequence ID" value="USG59896.1"/>
    <property type="molecule type" value="Genomic_DNA"/>
</dbReference>
<reference evidence="3" key="1">
    <citation type="submission" date="2022-06" db="EMBL/GenBank/DDBJ databases">
        <title>Sneathiella actinostolidae sp. nov., isolated from a sea anemonein the Western Pacific Ocean.</title>
        <authorList>
            <person name="Wei M.J."/>
        </authorList>
    </citation>
    <scope>NUCLEOTIDE SEQUENCE</scope>
    <source>
        <strain evidence="3">PHK-P5</strain>
    </source>
</reference>
<proteinExistence type="predicted"/>
<gene>
    <name evidence="3" type="ORF">NBZ79_11980</name>
</gene>
<accession>A0ABY4VZ31</accession>
<dbReference type="RefSeq" id="WP_251932666.1">
    <property type="nucleotide sequence ID" value="NZ_CP098747.1"/>
</dbReference>
<dbReference type="InterPro" id="IPR036737">
    <property type="entry name" value="OmpA-like_sf"/>
</dbReference>
<keyword evidence="4" id="KW-1185">Reference proteome</keyword>
<evidence type="ECO:0000313" key="4">
    <source>
        <dbReference type="Proteomes" id="UP001056291"/>
    </source>
</evidence>